<reference evidence="5" key="1">
    <citation type="submission" date="2024-10" db="EMBL/GenBank/DDBJ databases">
        <authorList>
            <person name="Ryan C."/>
        </authorList>
    </citation>
    <scope>NUCLEOTIDE SEQUENCE [LARGE SCALE GENOMIC DNA]</scope>
</reference>
<dbReference type="Proteomes" id="UP001497457">
    <property type="component" value="Chromosome 12b"/>
</dbReference>
<sequence>MFVVVGRRGEAIMERKKKTTVVLYPGVGVGHLSPMLELAKNLLRHSGGAVDVAVVLVESPFGDPGFAAAVARARSSHTSVSFHVLPTPTPPPPPASGDDDDHHVVELFRYLRATNAPLRDLLRSLLPSPSPSSAAASRPPHAHALVLDMFCAHALDVADELSIPAYFLFASGAAGLAVFLALPGVLPFRDLGDDAILPFAGVPPIKASDLPPGLADDGALCQASLRLAARVPDARGILVNTFEALEPPAVQALRDGLCVHDGRPTPPVYCVGPLVSPGGAAAAAGDDGRHECLRWMDAQPERSVVFLCFGSLGTFPWTQLAEIAAGLESSGERFLWVVRSPPGEQSDDLDELLPAGFMERTKGRGLAVKSWAPQVEVLRHRAAGAFVTHCGWNSTLEGVAAGLPLLCWPLYAEQGLNKVFVVEEMRLGVEMAKDGEGFVSAEEVEKKVRWVMGDSDGARELRERAAAARDKAAEALAEGGTSQAAFVEFIKDLEASSNNV</sequence>
<dbReference type="InterPro" id="IPR002213">
    <property type="entry name" value="UDP_glucos_trans"/>
</dbReference>
<evidence type="ECO:0000256" key="2">
    <source>
        <dbReference type="ARBA" id="ARBA00022679"/>
    </source>
</evidence>
<dbReference type="InterPro" id="IPR035595">
    <property type="entry name" value="UDP_glycos_trans_CS"/>
</dbReference>
<name>A0ABC8W9W6_9POAL</name>
<dbReference type="GO" id="GO:0035251">
    <property type="term" value="F:UDP-glucosyltransferase activity"/>
    <property type="evidence" value="ECO:0007669"/>
    <property type="project" value="UniProtKB-ARBA"/>
</dbReference>
<accession>A0ABC8W9W6</accession>
<evidence type="ECO:0000256" key="1">
    <source>
        <dbReference type="ARBA" id="ARBA00009995"/>
    </source>
</evidence>
<evidence type="ECO:0000313" key="5">
    <source>
        <dbReference type="EMBL" id="CAL4905501.1"/>
    </source>
</evidence>
<dbReference type="Pfam" id="PF00201">
    <property type="entry name" value="UDPGT"/>
    <property type="match status" value="1"/>
</dbReference>
<dbReference type="EMBL" id="OZ075122">
    <property type="protein sequence ID" value="CAL4905501.1"/>
    <property type="molecule type" value="Genomic_DNA"/>
</dbReference>
<organism evidence="5 6">
    <name type="scientific">Urochloa decumbens</name>
    <dbReference type="NCBI Taxonomy" id="240449"/>
    <lineage>
        <taxon>Eukaryota</taxon>
        <taxon>Viridiplantae</taxon>
        <taxon>Streptophyta</taxon>
        <taxon>Embryophyta</taxon>
        <taxon>Tracheophyta</taxon>
        <taxon>Spermatophyta</taxon>
        <taxon>Magnoliopsida</taxon>
        <taxon>Liliopsida</taxon>
        <taxon>Poales</taxon>
        <taxon>Poaceae</taxon>
        <taxon>PACMAD clade</taxon>
        <taxon>Panicoideae</taxon>
        <taxon>Panicodae</taxon>
        <taxon>Paniceae</taxon>
        <taxon>Melinidinae</taxon>
        <taxon>Urochloa</taxon>
    </lineage>
</organism>
<evidence type="ECO:0000256" key="3">
    <source>
        <dbReference type="RuleBase" id="RU003718"/>
    </source>
</evidence>
<dbReference type="Gene3D" id="3.40.50.2000">
    <property type="entry name" value="Glycogen Phosphorylase B"/>
    <property type="match status" value="2"/>
</dbReference>
<keyword evidence="6" id="KW-1185">Reference proteome</keyword>
<dbReference type="FunFam" id="3.40.50.2000:FF:000020">
    <property type="entry name" value="Glycosyltransferase"/>
    <property type="match status" value="1"/>
</dbReference>
<proteinExistence type="inferred from homology"/>
<dbReference type="EC" id="2.4.1.-" evidence="4"/>
<keyword evidence="2 3" id="KW-0808">Transferase</keyword>
<evidence type="ECO:0000313" key="6">
    <source>
        <dbReference type="Proteomes" id="UP001497457"/>
    </source>
</evidence>
<keyword evidence="3" id="KW-0328">Glycosyltransferase</keyword>
<dbReference type="PANTHER" id="PTHR48048:SF23">
    <property type="entry name" value="GLYCOSYLTRANSFERASE"/>
    <property type="match status" value="1"/>
</dbReference>
<dbReference type="InterPro" id="IPR050481">
    <property type="entry name" value="UDP-glycosyltransf_plant"/>
</dbReference>
<dbReference type="PROSITE" id="PS00375">
    <property type="entry name" value="UDPGT"/>
    <property type="match status" value="1"/>
</dbReference>
<dbReference type="SUPFAM" id="SSF53756">
    <property type="entry name" value="UDP-Glycosyltransferase/glycogen phosphorylase"/>
    <property type="match status" value="1"/>
</dbReference>
<dbReference type="PANTHER" id="PTHR48048">
    <property type="entry name" value="GLYCOSYLTRANSFERASE"/>
    <property type="match status" value="1"/>
</dbReference>
<dbReference type="CDD" id="cd03784">
    <property type="entry name" value="GT1_Gtf-like"/>
    <property type="match status" value="1"/>
</dbReference>
<gene>
    <name evidence="5" type="ORF">URODEC1_LOCUS11691</name>
</gene>
<dbReference type="AlphaFoldDB" id="A0ABC8W9W6"/>
<evidence type="ECO:0000256" key="4">
    <source>
        <dbReference type="RuleBase" id="RU362057"/>
    </source>
</evidence>
<protein>
    <recommendedName>
        <fullName evidence="4">Glycosyltransferase</fullName>
        <ecNumber evidence="4">2.4.1.-</ecNumber>
    </recommendedName>
</protein>
<comment type="similarity">
    <text evidence="1 3">Belongs to the UDP-glycosyltransferase family.</text>
</comment>